<dbReference type="PROSITE" id="PS50043">
    <property type="entry name" value="HTH_LUXR_2"/>
    <property type="match status" value="1"/>
</dbReference>
<dbReference type="PANTHER" id="PTHR44688:SF16">
    <property type="entry name" value="DNA-BINDING TRANSCRIPTIONAL ACTIVATOR DEVR_DOSR"/>
    <property type="match status" value="1"/>
</dbReference>
<dbReference type="PRINTS" id="PR00038">
    <property type="entry name" value="HTHLUXR"/>
</dbReference>
<evidence type="ECO:0000256" key="6">
    <source>
        <dbReference type="PROSITE-ProRule" id="PRU00169"/>
    </source>
</evidence>
<dbReference type="GO" id="GO:0003677">
    <property type="term" value="F:DNA binding"/>
    <property type="evidence" value="ECO:0007669"/>
    <property type="project" value="UniProtKB-KW"/>
</dbReference>
<evidence type="ECO:0000259" key="8">
    <source>
        <dbReference type="PROSITE" id="PS50043"/>
    </source>
</evidence>
<feature type="compositionally biased region" description="Pro residues" evidence="7">
    <location>
        <begin position="137"/>
        <end position="151"/>
    </location>
</feature>
<protein>
    <submittedName>
        <fullName evidence="10">LuxR family two component transcriptional regulator</fullName>
    </submittedName>
</protein>
<feature type="region of interest" description="Disordered" evidence="7">
    <location>
        <begin position="137"/>
        <end position="160"/>
    </location>
</feature>
<comment type="caution">
    <text evidence="10">The sequence shown here is derived from an EMBL/GenBank/DDBJ whole genome shotgun (WGS) entry which is preliminary data.</text>
</comment>
<dbReference type="CDD" id="cd06170">
    <property type="entry name" value="LuxR_C_like"/>
    <property type="match status" value="1"/>
</dbReference>
<dbReference type="AlphaFoldDB" id="A0A560BJX2"/>
<dbReference type="EMBL" id="VITF01000002">
    <property type="protein sequence ID" value="TWA72910.1"/>
    <property type="molecule type" value="Genomic_DNA"/>
</dbReference>
<reference evidence="10 11" key="1">
    <citation type="submission" date="2019-06" db="EMBL/GenBank/DDBJ databases">
        <title>Genomic Encyclopedia of Type Strains, Phase IV (KMG-V): Genome sequencing to study the core and pangenomes of soil and plant-associated prokaryotes.</title>
        <authorList>
            <person name="Whitman W."/>
        </authorList>
    </citation>
    <scope>NUCLEOTIDE SEQUENCE [LARGE SCALE GENOMIC DNA]</scope>
    <source>
        <strain evidence="10 11">BR 11796</strain>
    </source>
</reference>
<keyword evidence="4" id="KW-0238">DNA-binding</keyword>
<dbReference type="Gene3D" id="3.40.50.2300">
    <property type="match status" value="1"/>
</dbReference>
<evidence type="ECO:0000256" key="7">
    <source>
        <dbReference type="SAM" id="MobiDB-lite"/>
    </source>
</evidence>
<dbReference type="SUPFAM" id="SSF46894">
    <property type="entry name" value="C-terminal effector domain of the bipartite response regulators"/>
    <property type="match status" value="1"/>
</dbReference>
<keyword evidence="2" id="KW-0902">Two-component regulatory system</keyword>
<accession>A0A560BJX2</accession>
<dbReference type="InterPro" id="IPR016032">
    <property type="entry name" value="Sig_transdc_resp-reg_C-effctor"/>
</dbReference>
<evidence type="ECO:0000313" key="10">
    <source>
        <dbReference type="EMBL" id="TWA72910.1"/>
    </source>
</evidence>
<dbReference type="PROSITE" id="PS50110">
    <property type="entry name" value="RESPONSE_REGULATORY"/>
    <property type="match status" value="1"/>
</dbReference>
<dbReference type="SMART" id="SM00421">
    <property type="entry name" value="HTH_LUXR"/>
    <property type="match status" value="1"/>
</dbReference>
<evidence type="ECO:0000256" key="2">
    <source>
        <dbReference type="ARBA" id="ARBA00023012"/>
    </source>
</evidence>
<organism evidence="10 11">
    <name type="scientific">Azospirillum brasilense</name>
    <dbReference type="NCBI Taxonomy" id="192"/>
    <lineage>
        <taxon>Bacteria</taxon>
        <taxon>Pseudomonadati</taxon>
        <taxon>Pseudomonadota</taxon>
        <taxon>Alphaproteobacteria</taxon>
        <taxon>Rhodospirillales</taxon>
        <taxon>Azospirillaceae</taxon>
        <taxon>Azospirillum</taxon>
    </lineage>
</organism>
<evidence type="ECO:0000259" key="9">
    <source>
        <dbReference type="PROSITE" id="PS50110"/>
    </source>
</evidence>
<dbReference type="Proteomes" id="UP000316083">
    <property type="component" value="Unassembled WGS sequence"/>
</dbReference>
<dbReference type="SUPFAM" id="SSF52172">
    <property type="entry name" value="CheY-like"/>
    <property type="match status" value="1"/>
</dbReference>
<feature type="domain" description="Response regulatory" evidence="9">
    <location>
        <begin position="17"/>
        <end position="131"/>
    </location>
</feature>
<dbReference type="Gene3D" id="1.10.10.10">
    <property type="entry name" value="Winged helix-like DNA-binding domain superfamily/Winged helix DNA-binding domain"/>
    <property type="match status" value="1"/>
</dbReference>
<dbReference type="InterPro" id="IPR036388">
    <property type="entry name" value="WH-like_DNA-bd_sf"/>
</dbReference>
<dbReference type="InterPro" id="IPR000792">
    <property type="entry name" value="Tscrpt_reg_LuxR_C"/>
</dbReference>
<name>A0A560BJX2_AZOBR</name>
<evidence type="ECO:0000256" key="3">
    <source>
        <dbReference type="ARBA" id="ARBA00023015"/>
    </source>
</evidence>
<sequence length="230" mass="24701">MRPESPLLPPLSPSDMTVFVLDDDEAVRDSVVILLECEGFRVESFASPLAFLESDAPSRPGCLLVDVRMPQMSGLDVQERLVQEGRGLPVIVMTGHADVPLAVRAMKAGAVDFVEKPFDEQALIGSVKAALARAVPPAAPPATQAPPPAPATPAVSPEVMERLSSLTPRERDVLQWLVEGKSNKVIAFELSISPRTVEIHRARVMEKMRADSLPSLVRMALSAGIAPKGE</sequence>
<dbReference type="CDD" id="cd17537">
    <property type="entry name" value="REC_FixJ"/>
    <property type="match status" value="1"/>
</dbReference>
<dbReference type="GO" id="GO:0006355">
    <property type="term" value="P:regulation of DNA-templated transcription"/>
    <property type="evidence" value="ECO:0007669"/>
    <property type="project" value="InterPro"/>
</dbReference>
<dbReference type="InterPro" id="IPR001789">
    <property type="entry name" value="Sig_transdc_resp-reg_receiver"/>
</dbReference>
<feature type="modified residue" description="4-aspartylphosphate" evidence="6">
    <location>
        <position position="66"/>
    </location>
</feature>
<dbReference type="FunFam" id="3.40.50.2300:FF:000018">
    <property type="entry name" value="DNA-binding transcriptional regulator NtrC"/>
    <property type="match status" value="1"/>
</dbReference>
<dbReference type="Pfam" id="PF00072">
    <property type="entry name" value="Response_reg"/>
    <property type="match status" value="1"/>
</dbReference>
<dbReference type="InterPro" id="IPR011006">
    <property type="entry name" value="CheY-like_superfamily"/>
</dbReference>
<evidence type="ECO:0000313" key="11">
    <source>
        <dbReference type="Proteomes" id="UP000316083"/>
    </source>
</evidence>
<proteinExistence type="predicted"/>
<keyword evidence="5" id="KW-0804">Transcription</keyword>
<feature type="domain" description="HTH luxR-type" evidence="8">
    <location>
        <begin position="159"/>
        <end position="224"/>
    </location>
</feature>
<evidence type="ECO:0000256" key="1">
    <source>
        <dbReference type="ARBA" id="ARBA00022553"/>
    </source>
</evidence>
<dbReference type="SMART" id="SM00448">
    <property type="entry name" value="REC"/>
    <property type="match status" value="1"/>
</dbReference>
<dbReference type="PROSITE" id="PS00622">
    <property type="entry name" value="HTH_LUXR_1"/>
    <property type="match status" value="1"/>
</dbReference>
<dbReference type="GO" id="GO:0000160">
    <property type="term" value="P:phosphorelay signal transduction system"/>
    <property type="evidence" value="ECO:0007669"/>
    <property type="project" value="UniProtKB-KW"/>
</dbReference>
<dbReference type="Pfam" id="PF00196">
    <property type="entry name" value="GerE"/>
    <property type="match status" value="1"/>
</dbReference>
<gene>
    <name evidence="10" type="ORF">FBZ82_102512</name>
</gene>
<evidence type="ECO:0000256" key="5">
    <source>
        <dbReference type="ARBA" id="ARBA00023163"/>
    </source>
</evidence>
<keyword evidence="3" id="KW-0805">Transcription regulation</keyword>
<dbReference type="PANTHER" id="PTHR44688">
    <property type="entry name" value="DNA-BINDING TRANSCRIPTIONAL ACTIVATOR DEVR_DOSR"/>
    <property type="match status" value="1"/>
</dbReference>
<keyword evidence="1 6" id="KW-0597">Phosphoprotein</keyword>
<evidence type="ECO:0000256" key="4">
    <source>
        <dbReference type="ARBA" id="ARBA00023125"/>
    </source>
</evidence>